<feature type="non-terminal residue" evidence="1">
    <location>
        <position position="1"/>
    </location>
</feature>
<dbReference type="Pfam" id="PF25015">
    <property type="entry name" value="RBD_AKAP-17A"/>
    <property type="match status" value="1"/>
</dbReference>
<sequence>AKQNPMQAVQVAAAAIGPSGLSLSAPTPNVDDKENKPSLEVLQQVFSTFGEIRCCDIPSLDPFRISQITLGAAASPVQDT</sequence>
<dbReference type="AlphaFoldDB" id="A0A8S2VHQ6"/>
<gene>
    <name evidence="1" type="ORF">GIL414_LOCUS30155</name>
</gene>
<evidence type="ECO:0008006" key="3">
    <source>
        <dbReference type="Google" id="ProtNLM"/>
    </source>
</evidence>
<comment type="caution">
    <text evidence="1">The sequence shown here is derived from an EMBL/GenBank/DDBJ whole genome shotgun (WGS) entry which is preliminary data.</text>
</comment>
<proteinExistence type="predicted"/>
<evidence type="ECO:0000313" key="1">
    <source>
        <dbReference type="EMBL" id="CAF4400823.1"/>
    </source>
</evidence>
<protein>
    <recommendedName>
        <fullName evidence="3">RRM domain-containing protein</fullName>
    </recommendedName>
</protein>
<reference evidence="1" key="1">
    <citation type="submission" date="2021-02" db="EMBL/GenBank/DDBJ databases">
        <authorList>
            <person name="Nowell W R."/>
        </authorList>
    </citation>
    <scope>NUCLEOTIDE SEQUENCE</scope>
</reference>
<dbReference type="Proteomes" id="UP000681720">
    <property type="component" value="Unassembled WGS sequence"/>
</dbReference>
<dbReference type="EMBL" id="CAJOBJ010056889">
    <property type="protein sequence ID" value="CAF4400823.1"/>
    <property type="molecule type" value="Genomic_DNA"/>
</dbReference>
<name>A0A8S2VHQ6_9BILA</name>
<evidence type="ECO:0000313" key="2">
    <source>
        <dbReference type="Proteomes" id="UP000681720"/>
    </source>
</evidence>
<feature type="non-terminal residue" evidence="1">
    <location>
        <position position="80"/>
    </location>
</feature>
<accession>A0A8S2VHQ6</accession>
<organism evidence="1 2">
    <name type="scientific">Rotaria magnacalcarata</name>
    <dbReference type="NCBI Taxonomy" id="392030"/>
    <lineage>
        <taxon>Eukaryota</taxon>
        <taxon>Metazoa</taxon>
        <taxon>Spiralia</taxon>
        <taxon>Gnathifera</taxon>
        <taxon>Rotifera</taxon>
        <taxon>Eurotatoria</taxon>
        <taxon>Bdelloidea</taxon>
        <taxon>Philodinida</taxon>
        <taxon>Philodinidae</taxon>
        <taxon>Rotaria</taxon>
    </lineage>
</organism>